<reference evidence="2 3" key="1">
    <citation type="submission" date="2018-10" db="EMBL/GenBank/DDBJ databases">
        <title>Fifty Aureobasidium pullulans genomes reveal a recombining polyextremotolerant generalist.</title>
        <authorList>
            <person name="Gostincar C."/>
            <person name="Turk M."/>
            <person name="Zajc J."/>
            <person name="Gunde-Cimerman N."/>
        </authorList>
    </citation>
    <scope>NUCLEOTIDE SEQUENCE [LARGE SCALE GENOMIC DNA]</scope>
    <source>
        <strain evidence="2 3">EXF-10751</strain>
    </source>
</reference>
<evidence type="ECO:0000313" key="3">
    <source>
        <dbReference type="Proteomes" id="UP000310421"/>
    </source>
</evidence>
<gene>
    <name evidence="2" type="ORF">D6D20_01785</name>
</gene>
<sequence length="256" mass="28547">MNISAPPPTLQPNIEAMGNSLSMSRVGNLADDEGIFDNPLLSDVVVKFGPYSIKAHKSNLSQGSKYFLKAFTSGLKETYSNEIVLKGNDDPKAVLALLRHIYGLSYDHESTSNTETPDLPFHAATFAVADKYDVPKLRDAVVGNAQRLLMRSETLLNCDPVEMIKAFDIVFAGTPADSRLQKLLERHWQKKLPEILKNKKLKEVLDWENGFGGKLLGHVINEGLVRVMYRCNRCMADLGGDRTTLHRCHPQSETSY</sequence>
<dbReference type="SMART" id="SM00225">
    <property type="entry name" value="BTB"/>
    <property type="match status" value="1"/>
</dbReference>
<comment type="caution">
    <text evidence="2">The sequence shown here is derived from an EMBL/GenBank/DDBJ whole genome shotgun (WGS) entry which is preliminary data.</text>
</comment>
<dbReference type="InterPro" id="IPR000210">
    <property type="entry name" value="BTB/POZ_dom"/>
</dbReference>
<evidence type="ECO:0000259" key="1">
    <source>
        <dbReference type="PROSITE" id="PS50097"/>
    </source>
</evidence>
<dbReference type="PROSITE" id="PS50097">
    <property type="entry name" value="BTB"/>
    <property type="match status" value="1"/>
</dbReference>
<proteinExistence type="predicted"/>
<dbReference type="Gene3D" id="3.30.710.10">
    <property type="entry name" value="Potassium Channel Kv1.1, Chain A"/>
    <property type="match status" value="1"/>
</dbReference>
<evidence type="ECO:0000313" key="2">
    <source>
        <dbReference type="EMBL" id="THW65805.1"/>
    </source>
</evidence>
<feature type="domain" description="BTB" evidence="1">
    <location>
        <begin position="42"/>
        <end position="102"/>
    </location>
</feature>
<accession>A0A4S8ZIR5</accession>
<dbReference type="EMBL" id="QZAN01000011">
    <property type="protein sequence ID" value="THW65805.1"/>
    <property type="molecule type" value="Genomic_DNA"/>
</dbReference>
<dbReference type="InterPro" id="IPR011333">
    <property type="entry name" value="SKP1/BTB/POZ_sf"/>
</dbReference>
<dbReference type="CDD" id="cd18186">
    <property type="entry name" value="BTB_POZ_ZBTB_KLHL-like"/>
    <property type="match status" value="1"/>
</dbReference>
<dbReference type="SUPFAM" id="SSF54695">
    <property type="entry name" value="POZ domain"/>
    <property type="match status" value="1"/>
</dbReference>
<dbReference type="Pfam" id="PF00651">
    <property type="entry name" value="BTB"/>
    <property type="match status" value="1"/>
</dbReference>
<dbReference type="Proteomes" id="UP000310421">
    <property type="component" value="Unassembled WGS sequence"/>
</dbReference>
<dbReference type="PANTHER" id="PTHR24413">
    <property type="entry name" value="SPECKLE-TYPE POZ PROTEIN"/>
    <property type="match status" value="1"/>
</dbReference>
<dbReference type="AlphaFoldDB" id="A0A4S8ZIR5"/>
<name>A0A4S8ZIR5_AURPU</name>
<protein>
    <recommendedName>
        <fullName evidence="1">BTB domain-containing protein</fullName>
    </recommendedName>
</protein>
<organism evidence="2 3">
    <name type="scientific">Aureobasidium pullulans</name>
    <name type="common">Black yeast</name>
    <name type="synonym">Pullularia pullulans</name>
    <dbReference type="NCBI Taxonomy" id="5580"/>
    <lineage>
        <taxon>Eukaryota</taxon>
        <taxon>Fungi</taxon>
        <taxon>Dikarya</taxon>
        <taxon>Ascomycota</taxon>
        <taxon>Pezizomycotina</taxon>
        <taxon>Dothideomycetes</taxon>
        <taxon>Dothideomycetidae</taxon>
        <taxon>Dothideales</taxon>
        <taxon>Saccotheciaceae</taxon>
        <taxon>Aureobasidium</taxon>
    </lineage>
</organism>